<feature type="domain" description="Recombinase" evidence="4">
    <location>
        <begin position="177"/>
        <end position="311"/>
    </location>
</feature>
<name>A0ABY7QAC9_9ACTN</name>
<dbReference type="Proteomes" id="UP001212821">
    <property type="component" value="Chromosome"/>
</dbReference>
<dbReference type="EMBL" id="CP115450">
    <property type="protein sequence ID" value="WBP89587.1"/>
    <property type="molecule type" value="Genomic_DNA"/>
</dbReference>
<dbReference type="InterPro" id="IPR011109">
    <property type="entry name" value="DNA_bind_recombinase_dom"/>
</dbReference>
<evidence type="ECO:0000256" key="3">
    <source>
        <dbReference type="SAM" id="MobiDB-lite"/>
    </source>
</evidence>
<dbReference type="SMART" id="SM00857">
    <property type="entry name" value="Resolvase"/>
    <property type="match status" value="1"/>
</dbReference>
<dbReference type="InterPro" id="IPR006119">
    <property type="entry name" value="Resolv_N"/>
</dbReference>
<sequence>MASKILANAEAPVTPYDGCGKCLLGLRRLSRVRASTSSPVRQMEYVLAAAVDAGGHIIGWADDWEVSGATDPNTRPQLGPWLLGQRGPFDGLVASAVDRIGRDVLEGLTLARDTSRRGQLLVTADHRGIWDLQDPNQESEFTLKLFGAQIEHRNIRERNRQESQRARAAGQVANKPSYGYRHVRPAPTAKISHTEIDPESAEVIREVARRILADESGSITPWTEIHRLTRAGVPNPGDRLAILYGRAPKGAPWRPNSLVRILTSEAAMGYLMHGRRAVIGDDGMPVRIAPPLWDRATHDALVAKLGPKRATPRKRPAPRGTALLSYRVKCGVCGHTAERAGSADRIIDGKRTSVPAWGCRARTLAWEDAQHCKPAPSFGVAALDAEVESWFLGRFGAGQLMQRVYDPGNGIANEIAEHEVAKKRLRADRQAGLYESEEDTAWFQREYKRISEKIEELKKEPQRPAGWYSVPTGRTVADEWRTADTVARREMLEEHGVVVRLFPRRGKKAEGKNHPTGFEISAEIDHDPAGEIAEPPKDGGALVPGSKLRIHEPASAV</sequence>
<proteinExistence type="predicted"/>
<feature type="compositionally biased region" description="Basic and acidic residues" evidence="3">
    <location>
        <begin position="526"/>
        <end position="537"/>
    </location>
</feature>
<dbReference type="PANTHER" id="PTHR30461:SF2">
    <property type="entry name" value="SERINE RECOMBINASE PINE-RELATED"/>
    <property type="match status" value="1"/>
</dbReference>
<evidence type="ECO:0000313" key="5">
    <source>
        <dbReference type="EMBL" id="WBP89587.1"/>
    </source>
</evidence>
<protein>
    <submittedName>
        <fullName evidence="5">Recombinase family protein</fullName>
    </submittedName>
</protein>
<dbReference type="CDD" id="cd00338">
    <property type="entry name" value="Ser_Recombinase"/>
    <property type="match status" value="1"/>
</dbReference>
<dbReference type="InterPro" id="IPR036162">
    <property type="entry name" value="Resolvase-like_N_sf"/>
</dbReference>
<dbReference type="InterPro" id="IPR038109">
    <property type="entry name" value="DNA_bind_recomb_sf"/>
</dbReference>
<dbReference type="InterPro" id="IPR050639">
    <property type="entry name" value="SSR_resolvase"/>
</dbReference>
<dbReference type="SUPFAM" id="SSF53041">
    <property type="entry name" value="Resolvase-like"/>
    <property type="match status" value="1"/>
</dbReference>
<keyword evidence="2" id="KW-0233">DNA recombination</keyword>
<organism evidence="5 6">
    <name type="scientific">Kitasatospora cathayae</name>
    <dbReference type="NCBI Taxonomy" id="3004092"/>
    <lineage>
        <taxon>Bacteria</taxon>
        <taxon>Bacillati</taxon>
        <taxon>Actinomycetota</taxon>
        <taxon>Actinomycetes</taxon>
        <taxon>Kitasatosporales</taxon>
        <taxon>Streptomycetaceae</taxon>
        <taxon>Kitasatospora</taxon>
    </lineage>
</organism>
<feature type="region of interest" description="Disordered" evidence="3">
    <location>
        <begin position="526"/>
        <end position="557"/>
    </location>
</feature>
<dbReference type="RefSeq" id="WP_270147974.1">
    <property type="nucleotide sequence ID" value="NZ_CP115450.1"/>
</dbReference>
<gene>
    <name evidence="5" type="ORF">O1G21_29590</name>
</gene>
<evidence type="ECO:0000259" key="4">
    <source>
        <dbReference type="PROSITE" id="PS51737"/>
    </source>
</evidence>
<keyword evidence="1" id="KW-0238">DNA-binding</keyword>
<keyword evidence="6" id="KW-1185">Reference proteome</keyword>
<evidence type="ECO:0000256" key="2">
    <source>
        <dbReference type="ARBA" id="ARBA00023172"/>
    </source>
</evidence>
<accession>A0ABY7QAC9</accession>
<evidence type="ECO:0000256" key="1">
    <source>
        <dbReference type="ARBA" id="ARBA00023125"/>
    </source>
</evidence>
<evidence type="ECO:0000313" key="6">
    <source>
        <dbReference type="Proteomes" id="UP001212821"/>
    </source>
</evidence>
<feature type="region of interest" description="Disordered" evidence="3">
    <location>
        <begin position="158"/>
        <end position="182"/>
    </location>
</feature>
<dbReference type="Pfam" id="PF00239">
    <property type="entry name" value="Resolvase"/>
    <property type="match status" value="1"/>
</dbReference>
<dbReference type="Gene3D" id="3.90.1750.20">
    <property type="entry name" value="Putative Large Serine Recombinase, Chain B, Domain 2"/>
    <property type="match status" value="1"/>
</dbReference>
<reference evidence="6" key="1">
    <citation type="submission" date="2022-12" db="EMBL/GenBank/DDBJ databases">
        <authorList>
            <person name="Mo P."/>
        </authorList>
    </citation>
    <scope>NUCLEOTIDE SEQUENCE [LARGE SCALE GENOMIC DNA]</scope>
    <source>
        <strain evidence="6">HUAS 3-15</strain>
    </source>
</reference>
<dbReference type="Gene3D" id="3.40.50.1390">
    <property type="entry name" value="Resolvase, N-terminal catalytic domain"/>
    <property type="match status" value="1"/>
</dbReference>
<dbReference type="PANTHER" id="PTHR30461">
    <property type="entry name" value="DNA-INVERTASE FROM LAMBDOID PROPHAGE"/>
    <property type="match status" value="1"/>
</dbReference>
<dbReference type="PROSITE" id="PS51737">
    <property type="entry name" value="RECOMBINASE_DNA_BIND"/>
    <property type="match status" value="1"/>
</dbReference>